<protein>
    <recommendedName>
        <fullName evidence="3">Amphi-Trp domain-containing protein</fullName>
    </recommendedName>
</protein>
<evidence type="ECO:0000313" key="2">
    <source>
        <dbReference type="Proteomes" id="UP000238823"/>
    </source>
</evidence>
<dbReference type="Proteomes" id="UP000238823">
    <property type="component" value="Unassembled WGS sequence"/>
</dbReference>
<dbReference type="AlphaFoldDB" id="A0A2S9XTH2"/>
<reference evidence="1 2" key="1">
    <citation type="submission" date="2018-03" db="EMBL/GenBank/DDBJ databases">
        <title>Draft Genome Sequences of the Obligatory Marine Myxobacteria Enhygromyxa salina SWB007.</title>
        <authorList>
            <person name="Poehlein A."/>
            <person name="Moghaddam J.A."/>
            <person name="Harms H."/>
            <person name="Alanjari M."/>
            <person name="Koenig G.M."/>
            <person name="Daniel R."/>
            <person name="Schaeberle T.F."/>
        </authorList>
    </citation>
    <scope>NUCLEOTIDE SEQUENCE [LARGE SCALE GENOMIC DNA]</scope>
    <source>
        <strain evidence="1 2">SWB007</strain>
    </source>
</reference>
<dbReference type="RefSeq" id="WP_106093785.1">
    <property type="nucleotide sequence ID" value="NZ_PVNL01000135.1"/>
</dbReference>
<dbReference type="InterPro" id="IPR027598">
    <property type="entry name" value="Amphi-Trp_dom"/>
</dbReference>
<evidence type="ECO:0008006" key="3">
    <source>
        <dbReference type="Google" id="ProtNLM"/>
    </source>
</evidence>
<gene>
    <name evidence="1" type="ORF">ENSA7_69800</name>
</gene>
<dbReference type="NCBIfam" id="TIGR04354">
    <property type="entry name" value="amphi-Trp"/>
    <property type="match status" value="1"/>
</dbReference>
<proteinExistence type="predicted"/>
<accession>A0A2S9XTH2</accession>
<evidence type="ECO:0000313" key="1">
    <source>
        <dbReference type="EMBL" id="PRP96166.1"/>
    </source>
</evidence>
<comment type="caution">
    <text evidence="1">The sequence shown here is derived from an EMBL/GenBank/DDBJ whole genome shotgun (WGS) entry which is preliminary data.</text>
</comment>
<name>A0A2S9XTH2_9BACT</name>
<dbReference type="EMBL" id="PVNL01000135">
    <property type="protein sequence ID" value="PRP96166.1"/>
    <property type="molecule type" value="Genomic_DNA"/>
</dbReference>
<sequence length="72" mass="8053">MSDRDVERDCTPQAFVESLRRLADAIEAGESFRIQVAGKRFTVPAKAELSIEHEAAGGGEELEFQLRWKSES</sequence>
<organism evidence="1 2">
    <name type="scientific">Enhygromyxa salina</name>
    <dbReference type="NCBI Taxonomy" id="215803"/>
    <lineage>
        <taxon>Bacteria</taxon>
        <taxon>Pseudomonadati</taxon>
        <taxon>Myxococcota</taxon>
        <taxon>Polyangia</taxon>
        <taxon>Nannocystales</taxon>
        <taxon>Nannocystaceae</taxon>
        <taxon>Enhygromyxa</taxon>
    </lineage>
</organism>
<dbReference type="OrthoDB" id="3078539at2"/>